<organism evidence="2">
    <name type="scientific">viral metagenome</name>
    <dbReference type="NCBI Taxonomy" id="1070528"/>
    <lineage>
        <taxon>unclassified sequences</taxon>
        <taxon>metagenomes</taxon>
        <taxon>organismal metagenomes</taxon>
    </lineage>
</organism>
<reference evidence="2" key="1">
    <citation type="journal article" date="2020" name="Nature">
        <title>Giant virus diversity and host interactions through global metagenomics.</title>
        <authorList>
            <person name="Schulz F."/>
            <person name="Roux S."/>
            <person name="Paez-Espino D."/>
            <person name="Jungbluth S."/>
            <person name="Walsh D.A."/>
            <person name="Denef V.J."/>
            <person name="McMahon K.D."/>
            <person name="Konstantinidis K.T."/>
            <person name="Eloe-Fadrosh E.A."/>
            <person name="Kyrpides N.C."/>
            <person name="Woyke T."/>
        </authorList>
    </citation>
    <scope>NUCLEOTIDE SEQUENCE</scope>
    <source>
        <strain evidence="2">GVMAG-M-3300009161-36</strain>
    </source>
</reference>
<proteinExistence type="predicted"/>
<dbReference type="AlphaFoldDB" id="A0A6C0F244"/>
<evidence type="ECO:0000256" key="1">
    <source>
        <dbReference type="SAM" id="MobiDB-lite"/>
    </source>
</evidence>
<accession>A0A6C0F244</accession>
<dbReference type="EMBL" id="MN738968">
    <property type="protein sequence ID" value="QHT33465.1"/>
    <property type="molecule type" value="Genomic_DNA"/>
</dbReference>
<feature type="region of interest" description="Disordered" evidence="1">
    <location>
        <begin position="1"/>
        <end position="23"/>
    </location>
</feature>
<sequence>MESISYSSTANSPPSNSPPHVKKYLTDNKYFEDSLKMLKERIESTNIFHQTEILRIFNDHGVTINENKNGVFINLTYVDSPILDKIYKYLSYVNKQEDQLNEIEKEKEKIATSFFTQ</sequence>
<protein>
    <recommendedName>
        <fullName evidence="3">NET domain-containing protein</fullName>
    </recommendedName>
</protein>
<name>A0A6C0F244_9ZZZZ</name>
<feature type="compositionally biased region" description="Low complexity" evidence="1">
    <location>
        <begin position="1"/>
        <end position="14"/>
    </location>
</feature>
<evidence type="ECO:0008006" key="3">
    <source>
        <dbReference type="Google" id="ProtNLM"/>
    </source>
</evidence>
<evidence type="ECO:0000313" key="2">
    <source>
        <dbReference type="EMBL" id="QHT33465.1"/>
    </source>
</evidence>